<feature type="compositionally biased region" description="Low complexity" evidence="1">
    <location>
        <begin position="183"/>
        <end position="196"/>
    </location>
</feature>
<feature type="region of interest" description="Disordered" evidence="1">
    <location>
        <begin position="1"/>
        <end position="153"/>
    </location>
</feature>
<dbReference type="EMBL" id="BLJY01000002">
    <property type="protein sequence ID" value="GFF13670.1"/>
    <property type="molecule type" value="Genomic_DNA"/>
</dbReference>
<feature type="compositionally biased region" description="Polar residues" evidence="1">
    <location>
        <begin position="119"/>
        <end position="135"/>
    </location>
</feature>
<dbReference type="PANTHER" id="PTHR39606">
    <property type="entry name" value="SURFACE PROTEIN, PUTATIVE-RELATED"/>
    <property type="match status" value="1"/>
</dbReference>
<proteinExistence type="predicted"/>
<dbReference type="AlphaFoldDB" id="A0A5M3YQ12"/>
<evidence type="ECO:0000256" key="1">
    <source>
        <dbReference type="SAM" id="MobiDB-lite"/>
    </source>
</evidence>
<accession>A0A5M3YQ12</accession>
<name>A0A5M3YQ12_ASPTE</name>
<feature type="compositionally biased region" description="Polar residues" evidence="1">
    <location>
        <begin position="252"/>
        <end position="262"/>
    </location>
</feature>
<feature type="compositionally biased region" description="Low complexity" evidence="1">
    <location>
        <begin position="36"/>
        <end position="50"/>
    </location>
</feature>
<reference evidence="2 3" key="1">
    <citation type="submission" date="2020-01" db="EMBL/GenBank/DDBJ databases">
        <title>Aspergillus terreus IFO 6365 whole genome shotgun sequence.</title>
        <authorList>
            <person name="Kanamasa S."/>
            <person name="Takahashi H."/>
        </authorList>
    </citation>
    <scope>NUCLEOTIDE SEQUENCE [LARGE SCALE GENOMIC DNA]</scope>
    <source>
        <strain evidence="2 3">IFO 6365</strain>
    </source>
</reference>
<evidence type="ECO:0000313" key="2">
    <source>
        <dbReference type="EMBL" id="GFF13670.1"/>
    </source>
</evidence>
<keyword evidence="3" id="KW-1185">Reference proteome</keyword>
<comment type="caution">
    <text evidence="2">The sequence shown here is derived from an EMBL/GenBank/DDBJ whole genome shotgun (WGS) entry which is preliminary data.</text>
</comment>
<protein>
    <submittedName>
        <fullName evidence="2">Uncharacterized protein</fullName>
    </submittedName>
</protein>
<feature type="region of interest" description="Disordered" evidence="1">
    <location>
        <begin position="236"/>
        <end position="262"/>
    </location>
</feature>
<feature type="compositionally biased region" description="Polar residues" evidence="1">
    <location>
        <begin position="68"/>
        <end position="99"/>
    </location>
</feature>
<sequence>MSSSQPPYYASSFGDPTQHPNRAAPIGTQMGGTTSTGDPQTGPAPTTAGPHRSNVMNKLDPRVDSDLNNRAQYAPGTTTSGNVHPQTAQDASLNESSNAGPHRSAAMNKLDPRVDSESGEMSTKTTNQTGSGTRRTYTDTSGSAANTTGTGSYDAHAPYSAGYSGAMPNAAGYARSGVRYQESPPSNSASGSHSASKGQEVGHGIKSTLAGIHGAGESLRGNFNAAVDEAVGHKEGVAKNSGIAQQGEREISSGQFQRSHHH</sequence>
<organism evidence="2 3">
    <name type="scientific">Aspergillus terreus</name>
    <dbReference type="NCBI Taxonomy" id="33178"/>
    <lineage>
        <taxon>Eukaryota</taxon>
        <taxon>Fungi</taxon>
        <taxon>Dikarya</taxon>
        <taxon>Ascomycota</taxon>
        <taxon>Pezizomycotina</taxon>
        <taxon>Eurotiomycetes</taxon>
        <taxon>Eurotiomycetidae</taxon>
        <taxon>Eurotiales</taxon>
        <taxon>Aspergillaceae</taxon>
        <taxon>Aspergillus</taxon>
        <taxon>Aspergillus subgen. Circumdati</taxon>
    </lineage>
</organism>
<gene>
    <name evidence="2" type="ORF">ATEIFO6365_0002078100</name>
</gene>
<dbReference type="VEuPathDB" id="FungiDB:ATEG_04341"/>
<dbReference type="Proteomes" id="UP000452235">
    <property type="component" value="Unassembled WGS sequence"/>
</dbReference>
<feature type="region of interest" description="Disordered" evidence="1">
    <location>
        <begin position="178"/>
        <end position="201"/>
    </location>
</feature>
<dbReference type="OrthoDB" id="4779541at2759"/>
<evidence type="ECO:0000313" key="3">
    <source>
        <dbReference type="Proteomes" id="UP000452235"/>
    </source>
</evidence>
<feature type="compositionally biased region" description="Low complexity" evidence="1">
    <location>
        <begin position="138"/>
        <end position="152"/>
    </location>
</feature>
<dbReference type="PANTHER" id="PTHR39606:SF1">
    <property type="entry name" value="CELL SURFACE PROTEIN"/>
    <property type="match status" value="1"/>
</dbReference>